<accession>A0A1M5XB07</accession>
<sequence length="162" mass="19596">MIKRPNWDQHEWPSRTGQRLPPAKMLREAERDLMYLFFELKSLCGLKKTRKMFKNYCREPNATDQRYRQQLELLVRLDRMKPKPNVRRLARELLAEKGISPRSSKFHSQFEAIDKKIRRLKKNRDLIEARFKGFSPTLVDGEPTRFRVGEMKIRTFRKREMS</sequence>
<dbReference type="EMBL" id="LT670817">
    <property type="protein sequence ID" value="SHH96822.1"/>
    <property type="molecule type" value="Genomic_DNA"/>
</dbReference>
<dbReference type="AlphaFoldDB" id="A0A1M5XB07"/>
<name>A0A1M5XB07_9BRAD</name>
<proteinExistence type="predicted"/>
<dbReference type="Proteomes" id="UP000189796">
    <property type="component" value="Chromosome I"/>
</dbReference>
<dbReference type="RefSeq" id="WP_154072677.1">
    <property type="nucleotide sequence ID" value="NZ_LT670817.1"/>
</dbReference>
<protein>
    <submittedName>
        <fullName evidence="1">Uncharacterized protein</fullName>
    </submittedName>
</protein>
<evidence type="ECO:0000313" key="1">
    <source>
        <dbReference type="EMBL" id="SHH96822.1"/>
    </source>
</evidence>
<organism evidence="1 2">
    <name type="scientific">Bradyrhizobium erythrophlei</name>
    <dbReference type="NCBI Taxonomy" id="1437360"/>
    <lineage>
        <taxon>Bacteria</taxon>
        <taxon>Pseudomonadati</taxon>
        <taxon>Pseudomonadota</taxon>
        <taxon>Alphaproteobacteria</taxon>
        <taxon>Hyphomicrobiales</taxon>
        <taxon>Nitrobacteraceae</taxon>
        <taxon>Bradyrhizobium</taxon>
    </lineage>
</organism>
<reference evidence="1 2" key="1">
    <citation type="submission" date="2016-11" db="EMBL/GenBank/DDBJ databases">
        <authorList>
            <person name="Jaros S."/>
            <person name="Januszkiewicz K."/>
            <person name="Wedrychowicz H."/>
        </authorList>
    </citation>
    <scope>NUCLEOTIDE SEQUENCE [LARGE SCALE GENOMIC DNA]</scope>
    <source>
        <strain evidence="1 2">GAS138</strain>
    </source>
</reference>
<evidence type="ECO:0000313" key="2">
    <source>
        <dbReference type="Proteomes" id="UP000189796"/>
    </source>
</evidence>
<gene>
    <name evidence="1" type="ORF">SAMN05443248_7179</name>
</gene>